<organism evidence="1">
    <name type="scientific">Tanacetum cinerariifolium</name>
    <name type="common">Dalmatian daisy</name>
    <name type="synonym">Chrysanthemum cinerariifolium</name>
    <dbReference type="NCBI Taxonomy" id="118510"/>
    <lineage>
        <taxon>Eukaryota</taxon>
        <taxon>Viridiplantae</taxon>
        <taxon>Streptophyta</taxon>
        <taxon>Embryophyta</taxon>
        <taxon>Tracheophyta</taxon>
        <taxon>Spermatophyta</taxon>
        <taxon>Magnoliopsida</taxon>
        <taxon>eudicotyledons</taxon>
        <taxon>Gunneridae</taxon>
        <taxon>Pentapetalae</taxon>
        <taxon>asterids</taxon>
        <taxon>campanulids</taxon>
        <taxon>Asterales</taxon>
        <taxon>Asteraceae</taxon>
        <taxon>Asteroideae</taxon>
        <taxon>Anthemideae</taxon>
        <taxon>Anthemidinae</taxon>
        <taxon>Tanacetum</taxon>
    </lineage>
</organism>
<feature type="non-terminal residue" evidence="1">
    <location>
        <position position="239"/>
    </location>
</feature>
<sequence length="239" mass="26684">MTSFGYRLNPSYAIKECSSCGALYTGDFCCSKGNVEDKILVPKLPKDCARCGHPVDGSYCQGCALLRKKLKEDLVTYFQDFQNTFESSNDSTNIVNAPREPFVVKQDNGELAEYINNPSWNRPAFYNNGDNDDLDYTIAITPVLSTEEPDNSLSMGNEHLDTISATESDELIKSSVEDLVPIPSESEGIPDTMCDVHLVNNHTPLEAKDHFEIVINSNDDYSSSDDDSLYNEAYLWPIY</sequence>
<accession>A0A699KXT7</accession>
<name>A0A699KXT7_TANCI</name>
<protein>
    <recommendedName>
        <fullName evidence="2">Pre-mRNA splicing Prp18-interacting factor</fullName>
    </recommendedName>
</protein>
<comment type="caution">
    <text evidence="1">The sequence shown here is derived from an EMBL/GenBank/DDBJ whole genome shotgun (WGS) entry which is preliminary data.</text>
</comment>
<dbReference type="EMBL" id="BKCJ010565416">
    <property type="protein sequence ID" value="GFB16187.1"/>
    <property type="molecule type" value="Genomic_DNA"/>
</dbReference>
<reference evidence="1" key="1">
    <citation type="journal article" date="2019" name="Sci. Rep.">
        <title>Draft genome of Tanacetum cinerariifolium, the natural source of mosquito coil.</title>
        <authorList>
            <person name="Yamashiro T."/>
            <person name="Shiraishi A."/>
            <person name="Satake H."/>
            <person name="Nakayama K."/>
        </authorList>
    </citation>
    <scope>NUCLEOTIDE SEQUENCE</scope>
</reference>
<gene>
    <name evidence="1" type="ORF">Tci_688158</name>
</gene>
<evidence type="ECO:0008006" key="2">
    <source>
        <dbReference type="Google" id="ProtNLM"/>
    </source>
</evidence>
<evidence type="ECO:0000313" key="1">
    <source>
        <dbReference type="EMBL" id="GFB16187.1"/>
    </source>
</evidence>
<dbReference type="AlphaFoldDB" id="A0A699KXT7"/>
<proteinExistence type="predicted"/>